<feature type="compositionally biased region" description="Acidic residues" evidence="1">
    <location>
        <begin position="240"/>
        <end position="250"/>
    </location>
</feature>
<protein>
    <submittedName>
        <fullName evidence="2">Uncharacterized protein</fullName>
    </submittedName>
</protein>
<dbReference type="EMBL" id="CADIKI010000030">
    <property type="protein sequence ID" value="CAB3809691.1"/>
    <property type="molecule type" value="Genomic_DNA"/>
</dbReference>
<keyword evidence="3" id="KW-1185">Reference proteome</keyword>
<sequence>MLNVRPVFYATYRDIYDALISSKQRVSVEFMHDFLRVRGIVFGNQASRGELVEAIATYAYDSPDLDELCDQLEIHSKADRVTHMSLSEKISSEVLKAALAEVKAERSGHTEVVEFNKNEGGRLEVSIDYYELDEGRTLLRQQRPKHGKIEFMTAGDGMRVRFPGAERVADFATALLEKIQASAPNITQKTIDLSAFNKLQRTQFFQLMIQKLESYRMADVKKVNVNQDISEPVFTVDESTTADDADDEADSAPHSGGSLKREVEREVKSYLKRCTLDGSGILHASELRRFLDSGFFISRIVWEAQPRSKKAGKPKAELEALIERPAEGIGFKYTVRGVYSQRRDKRYAVTKRKPKDIEREELLDALELAAQAAYVEVVESISSELEYDEKV</sequence>
<feature type="region of interest" description="Disordered" evidence="1">
    <location>
        <begin position="234"/>
        <end position="261"/>
    </location>
</feature>
<name>A0A6J5H695_9BURK</name>
<accession>A0A6J5H695</accession>
<dbReference type="AlphaFoldDB" id="A0A6J5H695"/>
<evidence type="ECO:0000313" key="3">
    <source>
        <dbReference type="Proteomes" id="UP000494252"/>
    </source>
</evidence>
<dbReference type="Proteomes" id="UP000494252">
    <property type="component" value="Unassembled WGS sequence"/>
</dbReference>
<reference evidence="2 3" key="1">
    <citation type="submission" date="2020-04" db="EMBL/GenBank/DDBJ databases">
        <authorList>
            <person name="De Canck E."/>
        </authorList>
    </citation>
    <scope>NUCLEOTIDE SEQUENCE [LARGE SCALE GENOMIC DNA]</scope>
    <source>
        <strain evidence="2 3">LMG 27177</strain>
    </source>
</reference>
<gene>
    <name evidence="2" type="ORF">LMG27177_06875</name>
</gene>
<proteinExistence type="predicted"/>
<evidence type="ECO:0000313" key="2">
    <source>
        <dbReference type="EMBL" id="CAB3809691.1"/>
    </source>
</evidence>
<evidence type="ECO:0000256" key="1">
    <source>
        <dbReference type="SAM" id="MobiDB-lite"/>
    </source>
</evidence>
<organism evidence="2 3">
    <name type="scientific">Paraburkholderia fynbosensis</name>
    <dbReference type="NCBI Taxonomy" id="1200993"/>
    <lineage>
        <taxon>Bacteria</taxon>
        <taxon>Pseudomonadati</taxon>
        <taxon>Pseudomonadota</taxon>
        <taxon>Betaproteobacteria</taxon>
        <taxon>Burkholderiales</taxon>
        <taxon>Burkholderiaceae</taxon>
        <taxon>Paraburkholderia</taxon>
    </lineage>
</organism>
<dbReference type="RefSeq" id="WP_175165890.1">
    <property type="nucleotide sequence ID" value="NZ_CADIKI010000030.1"/>
</dbReference>